<accession>A0ABV7CI73</accession>
<dbReference type="EMBL" id="JBHRSD010000011">
    <property type="protein sequence ID" value="MFC3032299.1"/>
    <property type="molecule type" value="Genomic_DNA"/>
</dbReference>
<dbReference type="Proteomes" id="UP001595453">
    <property type="component" value="Unassembled WGS sequence"/>
</dbReference>
<proteinExistence type="predicted"/>
<organism evidence="1 2">
    <name type="scientific">Pseudoalteromonas fenneropenaei</name>
    <dbReference type="NCBI Taxonomy" id="1737459"/>
    <lineage>
        <taxon>Bacteria</taxon>
        <taxon>Pseudomonadati</taxon>
        <taxon>Pseudomonadota</taxon>
        <taxon>Gammaproteobacteria</taxon>
        <taxon>Alteromonadales</taxon>
        <taxon>Pseudoalteromonadaceae</taxon>
        <taxon>Pseudoalteromonas</taxon>
    </lineage>
</organism>
<reference evidence="2" key="1">
    <citation type="journal article" date="2019" name="Int. J. Syst. Evol. Microbiol.">
        <title>The Global Catalogue of Microorganisms (GCM) 10K type strain sequencing project: providing services to taxonomists for standard genome sequencing and annotation.</title>
        <authorList>
            <consortium name="The Broad Institute Genomics Platform"/>
            <consortium name="The Broad Institute Genome Sequencing Center for Infectious Disease"/>
            <person name="Wu L."/>
            <person name="Ma J."/>
        </authorList>
    </citation>
    <scope>NUCLEOTIDE SEQUENCE [LARGE SCALE GENOMIC DNA]</scope>
    <source>
        <strain evidence="2">KCTC 42730</strain>
    </source>
</reference>
<sequence length="695" mass="78512">MKKFTLLIVLVITISVYLYPTKKPSSNINIEVTHALNDNAVEEVFPLSNRKFASNRLKELSIADAQCNESSLDFGTQVANIHNILIQALEYELRNGKTARELLAYSKQYKTFYQSYDDLLHQAKIRIEQEKYNFTLSADILNSWKGLTVINGFSATNIAMLVQDLKAIEGVSHGLKMNLELGNEISKSDVLALLENDDNFNTYLKSPLQVGGSPVLSPSILFILTARTLSVDEFKQAVSLKKFNVNDVAIAILNNLPYEYFEHLVKHTQALGDMPLIVQGQDNYYANLADLAAATFNVKILQLLDKYGVQPSSELGVATGLDLAVANLPEEKEAYIDADRFSEKYIETIKYLVEKGYKAHGASYQRDEESVIFFGAPNGRNFHSSKVLNAELNKTLHQLELVNNNYSIEQLPPDDSLVSKAIEMQELRKAVLNDTSESCENIRKELLAEEGFLERREVYKLIERITQEQSNAADQLHAIDPALVNLWRDSQPELNLSERSGSDFLTMLREGRFQAALEYSYSTPLTQFETDRLLSLLLGDIENILPIWNARVASISPSSLVIFKSISFDTWEFLQKEKFDFSIQDKFGNDLFVPAALNSAKAVKLLLDLGLTPEFGKVGLDVLDLLLEKSYENGQLNPSLGLIIPQVKIFEPSHLSRAARIKRFFPDEYKKLLQLNEKFALEDDVAVNQFRFVMR</sequence>
<gene>
    <name evidence="1" type="ORF">ACFOEE_07200</name>
</gene>
<evidence type="ECO:0000313" key="1">
    <source>
        <dbReference type="EMBL" id="MFC3032299.1"/>
    </source>
</evidence>
<name>A0ABV7CI73_9GAMM</name>
<keyword evidence="2" id="KW-1185">Reference proteome</keyword>
<dbReference type="RefSeq" id="WP_377122614.1">
    <property type="nucleotide sequence ID" value="NZ_JBHRSD010000011.1"/>
</dbReference>
<evidence type="ECO:0000313" key="2">
    <source>
        <dbReference type="Proteomes" id="UP001595453"/>
    </source>
</evidence>
<protein>
    <recommendedName>
        <fullName evidence="3">Ankyrin repeat domain-containing protein</fullName>
    </recommendedName>
</protein>
<comment type="caution">
    <text evidence="1">The sequence shown here is derived from an EMBL/GenBank/DDBJ whole genome shotgun (WGS) entry which is preliminary data.</text>
</comment>
<evidence type="ECO:0008006" key="3">
    <source>
        <dbReference type="Google" id="ProtNLM"/>
    </source>
</evidence>